<dbReference type="InterPro" id="IPR001628">
    <property type="entry name" value="Znf_hrmn_rcpt"/>
</dbReference>
<sequence length="364" mass="41301">MMYQIETDSSVSSSEEKNPVKRKATTKKKTNLNNTAEPVPYGRKRSCWKRSYREKLGKSAPEAGVITCAVCGIQRYYKFIKQTKKFGLHSCEPCRKFISSMISNVRNGAQFSFTCIRKERPENCLMTENHSEKGGVKSKKDALSNTRCKACWLSLCLEKYEMHAGLRNSLAQFIAEDDRPSFSTNNTENEFEDTDFCNMTKRRSQRNHSDKSCIKVLTSNYIKQSVNGGPPNKVVIFRISKYTWMYYTEKSLFQVIILACQIKIADFSHTKLEMSDTAVAKKRGRPAKAVTENNAKDAKKKKLPEKKDKSEEESSGPTRGRGRPKGSSKPKKKVESGKGRGRPKKTEQKPSESSAEENDNDTDE</sequence>
<comment type="caution">
    <text evidence="12">The sequence shown here is derived from an EMBL/GenBank/DDBJ whole genome shotgun (WGS) entry which is preliminary data.</text>
</comment>
<feature type="region of interest" description="Disordered" evidence="10">
    <location>
        <begin position="1"/>
        <end position="38"/>
    </location>
</feature>
<feature type="compositionally biased region" description="Basic residues" evidence="10">
    <location>
        <begin position="320"/>
        <end position="332"/>
    </location>
</feature>
<dbReference type="GO" id="GO:0005634">
    <property type="term" value="C:nucleus"/>
    <property type="evidence" value="ECO:0007669"/>
    <property type="project" value="UniProtKB-SubCell"/>
</dbReference>
<evidence type="ECO:0000256" key="5">
    <source>
        <dbReference type="ARBA" id="ARBA00023015"/>
    </source>
</evidence>
<dbReference type="AlphaFoldDB" id="A0AAN9Y7S6"/>
<evidence type="ECO:0000256" key="6">
    <source>
        <dbReference type="ARBA" id="ARBA00023125"/>
    </source>
</evidence>
<dbReference type="Pfam" id="PF02178">
    <property type="entry name" value="AT_hook"/>
    <property type="match status" value="3"/>
</dbReference>
<evidence type="ECO:0000259" key="11">
    <source>
        <dbReference type="PROSITE" id="PS51030"/>
    </source>
</evidence>
<keyword evidence="7" id="KW-0804">Transcription</keyword>
<keyword evidence="4" id="KW-0862">Zinc</keyword>
<dbReference type="GO" id="GO:0008270">
    <property type="term" value="F:zinc ion binding"/>
    <property type="evidence" value="ECO:0007669"/>
    <property type="project" value="UniProtKB-KW"/>
</dbReference>
<feature type="compositionally biased region" description="Basic residues" evidence="10">
    <location>
        <begin position="20"/>
        <end position="30"/>
    </location>
</feature>
<keyword evidence="6" id="KW-0238">DNA-binding</keyword>
<feature type="compositionally biased region" description="Acidic residues" evidence="10">
    <location>
        <begin position="354"/>
        <end position="364"/>
    </location>
</feature>
<dbReference type="InterPro" id="IPR013088">
    <property type="entry name" value="Znf_NHR/GATA"/>
</dbReference>
<evidence type="ECO:0000313" key="13">
    <source>
        <dbReference type="Proteomes" id="UP001367676"/>
    </source>
</evidence>
<dbReference type="PROSITE" id="PS51030">
    <property type="entry name" value="NUCLEAR_REC_DBD_2"/>
    <property type="match status" value="1"/>
</dbReference>
<dbReference type="Gene3D" id="3.30.50.10">
    <property type="entry name" value="Erythroid Transcription Factor GATA-1, subunit A"/>
    <property type="match status" value="1"/>
</dbReference>
<keyword evidence="8" id="KW-0675">Receptor</keyword>
<dbReference type="InterPro" id="IPR017956">
    <property type="entry name" value="AT_hook_DNA-bd_motif"/>
</dbReference>
<feature type="compositionally biased region" description="Basic and acidic residues" evidence="10">
    <location>
        <begin position="333"/>
        <end position="350"/>
    </location>
</feature>
<evidence type="ECO:0000256" key="1">
    <source>
        <dbReference type="ARBA" id="ARBA00004123"/>
    </source>
</evidence>
<evidence type="ECO:0000256" key="3">
    <source>
        <dbReference type="ARBA" id="ARBA00022771"/>
    </source>
</evidence>
<feature type="domain" description="Nuclear receptor" evidence="11">
    <location>
        <begin position="65"/>
        <end position="173"/>
    </location>
</feature>
<keyword evidence="5" id="KW-0805">Transcription regulation</keyword>
<dbReference type="EMBL" id="JBBCAQ010000010">
    <property type="protein sequence ID" value="KAK7600902.1"/>
    <property type="molecule type" value="Genomic_DNA"/>
</dbReference>
<organism evidence="12 13">
    <name type="scientific">Parthenolecanium corni</name>
    <dbReference type="NCBI Taxonomy" id="536013"/>
    <lineage>
        <taxon>Eukaryota</taxon>
        <taxon>Metazoa</taxon>
        <taxon>Ecdysozoa</taxon>
        <taxon>Arthropoda</taxon>
        <taxon>Hexapoda</taxon>
        <taxon>Insecta</taxon>
        <taxon>Pterygota</taxon>
        <taxon>Neoptera</taxon>
        <taxon>Paraneoptera</taxon>
        <taxon>Hemiptera</taxon>
        <taxon>Sternorrhyncha</taxon>
        <taxon>Coccoidea</taxon>
        <taxon>Coccidae</taxon>
        <taxon>Parthenolecanium</taxon>
    </lineage>
</organism>
<evidence type="ECO:0000256" key="2">
    <source>
        <dbReference type="ARBA" id="ARBA00022723"/>
    </source>
</evidence>
<feature type="region of interest" description="Disordered" evidence="10">
    <location>
        <begin position="276"/>
        <end position="364"/>
    </location>
</feature>
<reference evidence="12 13" key="1">
    <citation type="submission" date="2024-03" db="EMBL/GenBank/DDBJ databases">
        <title>Adaptation during the transition from Ophiocordyceps entomopathogen to insect associate is accompanied by gene loss and intensified selection.</title>
        <authorList>
            <person name="Ward C.M."/>
            <person name="Onetto C.A."/>
            <person name="Borneman A.R."/>
        </authorList>
    </citation>
    <scope>NUCLEOTIDE SEQUENCE [LARGE SCALE GENOMIC DNA]</scope>
    <source>
        <strain evidence="12">AWRI1</strain>
        <tissue evidence="12">Single Adult Female</tissue>
    </source>
</reference>
<keyword evidence="9" id="KW-0539">Nucleus</keyword>
<comment type="subcellular location">
    <subcellularLocation>
        <location evidence="1">Nucleus</location>
    </subcellularLocation>
</comment>
<evidence type="ECO:0000313" key="12">
    <source>
        <dbReference type="EMBL" id="KAK7600902.1"/>
    </source>
</evidence>
<evidence type="ECO:0000256" key="10">
    <source>
        <dbReference type="SAM" id="MobiDB-lite"/>
    </source>
</evidence>
<feature type="compositionally biased region" description="Polar residues" evidence="10">
    <location>
        <begin position="1"/>
        <end position="13"/>
    </location>
</feature>
<protein>
    <recommendedName>
        <fullName evidence="11">Nuclear receptor domain-containing protein</fullName>
    </recommendedName>
</protein>
<evidence type="ECO:0000256" key="4">
    <source>
        <dbReference type="ARBA" id="ARBA00022833"/>
    </source>
</evidence>
<keyword evidence="3" id="KW-0863">Zinc-finger</keyword>
<dbReference type="SMART" id="SM00384">
    <property type="entry name" value="AT_hook"/>
    <property type="match status" value="3"/>
</dbReference>
<proteinExistence type="predicted"/>
<dbReference type="GO" id="GO:0043565">
    <property type="term" value="F:sequence-specific DNA binding"/>
    <property type="evidence" value="ECO:0007669"/>
    <property type="project" value="InterPro"/>
</dbReference>
<dbReference type="PRINTS" id="PR00929">
    <property type="entry name" value="ATHOOK"/>
</dbReference>
<evidence type="ECO:0000256" key="9">
    <source>
        <dbReference type="ARBA" id="ARBA00023242"/>
    </source>
</evidence>
<evidence type="ECO:0000256" key="8">
    <source>
        <dbReference type="ARBA" id="ARBA00023170"/>
    </source>
</evidence>
<keyword evidence="2" id="KW-0479">Metal-binding</keyword>
<gene>
    <name evidence="12" type="ORF">V9T40_008343</name>
</gene>
<dbReference type="GO" id="GO:0003700">
    <property type="term" value="F:DNA-binding transcription factor activity"/>
    <property type="evidence" value="ECO:0007669"/>
    <property type="project" value="InterPro"/>
</dbReference>
<name>A0AAN9Y7S6_9HEMI</name>
<keyword evidence="13" id="KW-1185">Reference proteome</keyword>
<evidence type="ECO:0000256" key="7">
    <source>
        <dbReference type="ARBA" id="ARBA00023163"/>
    </source>
</evidence>
<accession>A0AAN9Y7S6</accession>
<dbReference type="Proteomes" id="UP001367676">
    <property type="component" value="Unassembled WGS sequence"/>
</dbReference>